<evidence type="ECO:0000313" key="11">
    <source>
        <dbReference type="EMBL" id="MDT8997733.1"/>
    </source>
</evidence>
<evidence type="ECO:0000256" key="6">
    <source>
        <dbReference type="ARBA" id="ARBA00023136"/>
    </source>
</evidence>
<dbReference type="Pfam" id="PF12704">
    <property type="entry name" value="MacB_PCD"/>
    <property type="match status" value="1"/>
</dbReference>
<keyword evidence="6 8" id="KW-0472">Membrane</keyword>
<feature type="transmembrane region" description="Helical" evidence="8">
    <location>
        <begin position="330"/>
        <end position="353"/>
    </location>
</feature>
<dbReference type="Proteomes" id="UP001246372">
    <property type="component" value="Unassembled WGS sequence"/>
</dbReference>
<evidence type="ECO:0000256" key="4">
    <source>
        <dbReference type="ARBA" id="ARBA00022692"/>
    </source>
</evidence>
<evidence type="ECO:0000313" key="12">
    <source>
        <dbReference type="Proteomes" id="UP001246372"/>
    </source>
</evidence>
<evidence type="ECO:0000256" key="8">
    <source>
        <dbReference type="SAM" id="Phobius"/>
    </source>
</evidence>
<dbReference type="EMBL" id="JAVXZY010000001">
    <property type="protein sequence ID" value="MDT8997733.1"/>
    <property type="molecule type" value="Genomic_DNA"/>
</dbReference>
<dbReference type="Pfam" id="PF02687">
    <property type="entry name" value="FtsX"/>
    <property type="match status" value="1"/>
</dbReference>
<keyword evidence="12" id="KW-1185">Reference proteome</keyword>
<evidence type="ECO:0000256" key="3">
    <source>
        <dbReference type="ARBA" id="ARBA00022475"/>
    </source>
</evidence>
<proteinExistence type="inferred from homology"/>
<dbReference type="InterPro" id="IPR003838">
    <property type="entry name" value="ABC3_permease_C"/>
</dbReference>
<dbReference type="InterPro" id="IPR051447">
    <property type="entry name" value="Lipoprotein-release_system"/>
</dbReference>
<dbReference type="PANTHER" id="PTHR30489">
    <property type="entry name" value="LIPOPROTEIN-RELEASING SYSTEM TRANSMEMBRANE PROTEIN LOLE"/>
    <property type="match status" value="1"/>
</dbReference>
<feature type="transmembrane region" description="Helical" evidence="8">
    <location>
        <begin position="20"/>
        <end position="40"/>
    </location>
</feature>
<gene>
    <name evidence="11" type="ORF">RQP53_00425</name>
</gene>
<feature type="transmembrane region" description="Helical" evidence="8">
    <location>
        <begin position="438"/>
        <end position="457"/>
    </location>
</feature>
<evidence type="ECO:0000259" key="10">
    <source>
        <dbReference type="Pfam" id="PF12704"/>
    </source>
</evidence>
<evidence type="ECO:0000256" key="7">
    <source>
        <dbReference type="SAM" id="MobiDB-lite"/>
    </source>
</evidence>
<name>A0ABU3P6N0_9BURK</name>
<feature type="domain" description="ABC3 transporter permease C-terminal" evidence="9">
    <location>
        <begin position="334"/>
        <end position="462"/>
    </location>
</feature>
<organism evidence="11 12">
    <name type="scientific">Roseateles aquae</name>
    <dbReference type="NCBI Taxonomy" id="3077235"/>
    <lineage>
        <taxon>Bacteria</taxon>
        <taxon>Pseudomonadati</taxon>
        <taxon>Pseudomonadota</taxon>
        <taxon>Betaproteobacteria</taxon>
        <taxon>Burkholderiales</taxon>
        <taxon>Sphaerotilaceae</taxon>
        <taxon>Roseateles</taxon>
    </lineage>
</organism>
<reference evidence="11" key="1">
    <citation type="submission" date="2023-09" db="EMBL/GenBank/DDBJ databases">
        <title>Paucibacter sp. APW11 Genome sequencing and assembly.</title>
        <authorList>
            <person name="Kim I."/>
        </authorList>
    </citation>
    <scope>NUCLEOTIDE SEQUENCE</scope>
    <source>
        <strain evidence="11">APW11</strain>
    </source>
</reference>
<sequence length="472" mass="50020">MTTNFKMAWRSLARNRRRSVVAGAGMALAMAMCMATLGLMDGLSRDLIESTTDLEVGHVQVHHPAYLSSRRLGDTVPAAAIDLTALRQRSEIEAASARLYAWGYLSSASSAAGVQLMGIEPSQERRVTRVASKISAGEFLPVAATPWPAAHALTESQQAEDRELTESAIEQAFARFEGKAPHPAQEAAGDAAAARMAEQLAPRPLQPPPAVLGERLAANLGVKVGDSVQLLYESTLGVQSSLDLRVVGLLSTGLEAVDRSRVLLHSQDLQQMLMLNGRAHEIAIRLHDAHAADRVAEALARAGSDTLPREVLSWSKLRPDITALIASNQALMGSLVFIVFLIAGVGVLNTMLVSVMQRQKEISLLKALGRQPAAIVRLILLETLVLAGAACAAGLLLGTACNAYLQQHGIDLSGFGSFSMSGVSVAPVLRAELSWQSALLPSASLLLVALLAAWFPAHAAARVPAAVGLRFE</sequence>
<comment type="caution">
    <text evidence="11">The sequence shown here is derived from an EMBL/GenBank/DDBJ whole genome shotgun (WGS) entry which is preliminary data.</text>
</comment>
<keyword evidence="3" id="KW-1003">Cell membrane</keyword>
<comment type="similarity">
    <text evidence="2">Belongs to the ABC-4 integral membrane protein family. LolC/E subfamily.</text>
</comment>
<feature type="compositionally biased region" description="Low complexity" evidence="7">
    <location>
        <begin position="181"/>
        <end position="198"/>
    </location>
</feature>
<feature type="domain" description="MacB-like periplasmic core" evidence="10">
    <location>
        <begin position="206"/>
        <end position="301"/>
    </location>
</feature>
<comment type="subcellular location">
    <subcellularLocation>
        <location evidence="1">Cell membrane</location>
        <topology evidence="1">Multi-pass membrane protein</topology>
    </subcellularLocation>
</comment>
<keyword evidence="5 8" id="KW-1133">Transmembrane helix</keyword>
<dbReference type="InterPro" id="IPR025857">
    <property type="entry name" value="MacB_PCD"/>
</dbReference>
<dbReference type="RefSeq" id="WP_315647952.1">
    <property type="nucleotide sequence ID" value="NZ_JAVXZY010000001.1"/>
</dbReference>
<evidence type="ECO:0000256" key="1">
    <source>
        <dbReference type="ARBA" id="ARBA00004651"/>
    </source>
</evidence>
<accession>A0ABU3P6N0</accession>
<evidence type="ECO:0000256" key="2">
    <source>
        <dbReference type="ARBA" id="ARBA00005236"/>
    </source>
</evidence>
<feature type="transmembrane region" description="Helical" evidence="8">
    <location>
        <begin position="374"/>
        <end position="400"/>
    </location>
</feature>
<evidence type="ECO:0000256" key="5">
    <source>
        <dbReference type="ARBA" id="ARBA00022989"/>
    </source>
</evidence>
<evidence type="ECO:0000259" key="9">
    <source>
        <dbReference type="Pfam" id="PF02687"/>
    </source>
</evidence>
<dbReference type="PANTHER" id="PTHR30489:SF0">
    <property type="entry name" value="LIPOPROTEIN-RELEASING SYSTEM TRANSMEMBRANE PROTEIN LOLE"/>
    <property type="match status" value="1"/>
</dbReference>
<feature type="region of interest" description="Disordered" evidence="7">
    <location>
        <begin position="179"/>
        <end position="198"/>
    </location>
</feature>
<keyword evidence="4 8" id="KW-0812">Transmembrane</keyword>
<protein>
    <submittedName>
        <fullName evidence="11">FtsX-like permease family protein</fullName>
    </submittedName>
</protein>